<evidence type="ECO:0000259" key="6">
    <source>
        <dbReference type="Pfam" id="PF00171"/>
    </source>
</evidence>
<dbReference type="EMBL" id="JBHSGU010000005">
    <property type="protein sequence ID" value="MFC4700773.1"/>
    <property type="molecule type" value="Genomic_DNA"/>
</dbReference>
<dbReference type="InterPro" id="IPR012394">
    <property type="entry name" value="Aldehyde_DH_NAD(P)"/>
</dbReference>
<dbReference type="InterPro" id="IPR016162">
    <property type="entry name" value="Ald_DH_N"/>
</dbReference>
<dbReference type="Pfam" id="PF00171">
    <property type="entry name" value="Aldedh"/>
    <property type="match status" value="1"/>
</dbReference>
<evidence type="ECO:0000256" key="3">
    <source>
        <dbReference type="PIRNR" id="PIRNR036492"/>
    </source>
</evidence>
<dbReference type="PIRSF" id="PIRSF036492">
    <property type="entry name" value="ALDH"/>
    <property type="match status" value="1"/>
</dbReference>
<dbReference type="InterPro" id="IPR029510">
    <property type="entry name" value="Ald_DH_CS_GLU"/>
</dbReference>
<dbReference type="InterPro" id="IPR016163">
    <property type="entry name" value="Ald_DH_C"/>
</dbReference>
<evidence type="ECO:0000256" key="1">
    <source>
        <dbReference type="ARBA" id="ARBA00009986"/>
    </source>
</evidence>
<feature type="active site" evidence="4">
    <location>
        <position position="248"/>
    </location>
</feature>
<evidence type="ECO:0000313" key="7">
    <source>
        <dbReference type="EMBL" id="MFC4700773.1"/>
    </source>
</evidence>
<comment type="similarity">
    <text evidence="1 3 5">Belongs to the aldehyde dehydrogenase family.</text>
</comment>
<gene>
    <name evidence="7" type="ORF">ACFO4O_11430</name>
</gene>
<organism evidence="7 8">
    <name type="scientific">Glaciecola siphonariae</name>
    <dbReference type="NCBI Taxonomy" id="521012"/>
    <lineage>
        <taxon>Bacteria</taxon>
        <taxon>Pseudomonadati</taxon>
        <taxon>Pseudomonadota</taxon>
        <taxon>Gammaproteobacteria</taxon>
        <taxon>Alteromonadales</taxon>
        <taxon>Alteromonadaceae</taxon>
        <taxon>Glaciecola</taxon>
    </lineage>
</organism>
<proteinExistence type="inferred from homology"/>
<dbReference type="RefSeq" id="WP_382408615.1">
    <property type="nucleotide sequence ID" value="NZ_JBHSGU010000005.1"/>
</dbReference>
<keyword evidence="2 3" id="KW-0560">Oxidoreductase</keyword>
<dbReference type="Proteomes" id="UP001595897">
    <property type="component" value="Unassembled WGS sequence"/>
</dbReference>
<dbReference type="InterPro" id="IPR015590">
    <property type="entry name" value="Aldehyde_DH_dom"/>
</dbReference>
<dbReference type="PANTHER" id="PTHR43570">
    <property type="entry name" value="ALDEHYDE DEHYDROGENASE"/>
    <property type="match status" value="1"/>
</dbReference>
<sequence length="495" mass="55221">MSLGDGLLNEDEGVSEKDLIHRNTAWSAQASADDAASLDYDYSGLRETLQRYFASRATKPLQWRQSQLQALLRMLTDNKDALSDALYKDLGKCKQEAYVTEIAFLQADIKHALKHIKSWMKPVRKSSPLVAMPAKSYIVPEPLGAVLIIGAWNYPIQLTLSPLIAAICAGNCAVIKPSELAEHSSAIMAKLLPEYLDKKAFAVVEGGKDQTSALLAEPFDKFFYTGGEQVGKIVMRAASEHLTPVTLELGGKSPCVVDSNIDFKIAANRIVWGKWMNVGQTCIAPDYVLIEQDAVDDFIAAMKQAIESQYSTEPKSSKEYGRIVNQRHCQRLASYLEGQDVIYGGQIDVQERYISPTMVLNPEASSKIMQEEIFGPLLPIIVMPTKQAIVEFINKRPHPLAAYLFTQDKDFEQVFVNNVTAGNMCINDCSMFMLNHNLPFGGVGTSGMGRYHGKFGFDTFSHEKTVMRRSFKLENAFRYAPFTKFKSFMLNRFIG</sequence>
<accession>A0ABV9LZB5</accession>
<dbReference type="PROSITE" id="PS00687">
    <property type="entry name" value="ALDEHYDE_DEHYDR_GLU"/>
    <property type="match status" value="1"/>
</dbReference>
<dbReference type="Gene3D" id="3.40.605.10">
    <property type="entry name" value="Aldehyde Dehydrogenase, Chain A, domain 1"/>
    <property type="match status" value="1"/>
</dbReference>
<dbReference type="Gene3D" id="3.40.309.10">
    <property type="entry name" value="Aldehyde Dehydrogenase, Chain A, domain 2"/>
    <property type="match status" value="1"/>
</dbReference>
<evidence type="ECO:0000256" key="4">
    <source>
        <dbReference type="PROSITE-ProRule" id="PRU10007"/>
    </source>
</evidence>
<evidence type="ECO:0000313" key="8">
    <source>
        <dbReference type="Proteomes" id="UP001595897"/>
    </source>
</evidence>
<reference evidence="8" key="1">
    <citation type="journal article" date="2019" name="Int. J. Syst. Evol. Microbiol.">
        <title>The Global Catalogue of Microorganisms (GCM) 10K type strain sequencing project: providing services to taxonomists for standard genome sequencing and annotation.</title>
        <authorList>
            <consortium name="The Broad Institute Genomics Platform"/>
            <consortium name="The Broad Institute Genome Sequencing Center for Infectious Disease"/>
            <person name="Wu L."/>
            <person name="Ma J."/>
        </authorList>
    </citation>
    <scope>NUCLEOTIDE SEQUENCE [LARGE SCALE GENOMIC DNA]</scope>
    <source>
        <strain evidence="8">KACC 12507</strain>
    </source>
</reference>
<keyword evidence="8" id="KW-1185">Reference proteome</keyword>
<comment type="caution">
    <text evidence="7">The sequence shown here is derived from an EMBL/GenBank/DDBJ whole genome shotgun (WGS) entry which is preliminary data.</text>
</comment>
<name>A0ABV9LZB5_9ALTE</name>
<evidence type="ECO:0000256" key="2">
    <source>
        <dbReference type="ARBA" id="ARBA00023002"/>
    </source>
</evidence>
<feature type="domain" description="Aldehyde dehydrogenase" evidence="6">
    <location>
        <begin position="53"/>
        <end position="466"/>
    </location>
</feature>
<dbReference type="InterPro" id="IPR016161">
    <property type="entry name" value="Ald_DH/histidinol_DH"/>
</dbReference>
<dbReference type="PANTHER" id="PTHR43570:SF16">
    <property type="entry name" value="ALDEHYDE DEHYDROGENASE TYPE III, ISOFORM Q"/>
    <property type="match status" value="1"/>
</dbReference>
<dbReference type="SUPFAM" id="SSF53720">
    <property type="entry name" value="ALDH-like"/>
    <property type="match status" value="1"/>
</dbReference>
<protein>
    <recommendedName>
        <fullName evidence="3">Aldehyde dehydrogenase</fullName>
    </recommendedName>
</protein>
<dbReference type="CDD" id="cd07087">
    <property type="entry name" value="ALDH_F3-13-14_CALDH-like"/>
    <property type="match status" value="1"/>
</dbReference>
<evidence type="ECO:0000256" key="5">
    <source>
        <dbReference type="RuleBase" id="RU003345"/>
    </source>
</evidence>